<accession>A0A445D4D4</accession>
<organism evidence="1 2">
    <name type="scientific">Arachis hypogaea</name>
    <name type="common">Peanut</name>
    <dbReference type="NCBI Taxonomy" id="3818"/>
    <lineage>
        <taxon>Eukaryota</taxon>
        <taxon>Viridiplantae</taxon>
        <taxon>Streptophyta</taxon>
        <taxon>Embryophyta</taxon>
        <taxon>Tracheophyta</taxon>
        <taxon>Spermatophyta</taxon>
        <taxon>Magnoliopsida</taxon>
        <taxon>eudicotyledons</taxon>
        <taxon>Gunneridae</taxon>
        <taxon>Pentapetalae</taxon>
        <taxon>rosids</taxon>
        <taxon>fabids</taxon>
        <taxon>Fabales</taxon>
        <taxon>Fabaceae</taxon>
        <taxon>Papilionoideae</taxon>
        <taxon>50 kb inversion clade</taxon>
        <taxon>dalbergioids sensu lato</taxon>
        <taxon>Dalbergieae</taxon>
        <taxon>Pterocarpus clade</taxon>
        <taxon>Arachis</taxon>
    </lineage>
</organism>
<evidence type="ECO:0000313" key="2">
    <source>
        <dbReference type="Proteomes" id="UP000289738"/>
    </source>
</evidence>
<name>A0A445D4D4_ARAHY</name>
<protein>
    <submittedName>
        <fullName evidence="1">Uncharacterized protein</fullName>
    </submittedName>
</protein>
<dbReference type="Proteomes" id="UP000289738">
    <property type="component" value="Chromosome A05"/>
</dbReference>
<proteinExistence type="predicted"/>
<evidence type="ECO:0000313" key="1">
    <source>
        <dbReference type="EMBL" id="RYR57870.1"/>
    </source>
</evidence>
<gene>
    <name evidence="1" type="ORF">Ahy_A05g023560</name>
</gene>
<dbReference type="EMBL" id="SDMP01000005">
    <property type="protein sequence ID" value="RYR57870.1"/>
    <property type="molecule type" value="Genomic_DNA"/>
</dbReference>
<dbReference type="AlphaFoldDB" id="A0A445D4D4"/>
<comment type="caution">
    <text evidence="1">The sequence shown here is derived from an EMBL/GenBank/DDBJ whole genome shotgun (WGS) entry which is preliminary data.</text>
</comment>
<sequence>MLGSIHVGYSAVEHMLPKAEGAEAMPLWLPQEP</sequence>
<keyword evidence="2" id="KW-1185">Reference proteome</keyword>
<reference evidence="1 2" key="1">
    <citation type="submission" date="2019-01" db="EMBL/GenBank/DDBJ databases">
        <title>Sequencing of cultivated peanut Arachis hypogaea provides insights into genome evolution and oil improvement.</title>
        <authorList>
            <person name="Chen X."/>
        </authorList>
    </citation>
    <scope>NUCLEOTIDE SEQUENCE [LARGE SCALE GENOMIC DNA]</scope>
    <source>
        <strain evidence="2">cv. Fuhuasheng</strain>
        <tissue evidence="1">Leaves</tissue>
    </source>
</reference>